<name>A0ABP9IY16_9ACTN</name>
<accession>A0ABP9IY16</accession>
<sequence length="181" mass="20000">MKGPFMGLLSKYSVNAVPGRRFIEVYDADAYLDDAAAMDAARRQVVAGNGYHLYLYSLQADIPAQVDIRIWDAPPPAPGDAEGHVAITLESETGALVVNQLSYGPAGDMTLPRPGVYRGTAWWTGRQAMGSYHETTLRDLAASGPEARLADDWRHTPHTERYVLDLAWERDPSPLDVEDDW</sequence>
<evidence type="ECO:0000313" key="2">
    <source>
        <dbReference type="Proteomes" id="UP001500610"/>
    </source>
</evidence>
<proteinExistence type="predicted"/>
<dbReference type="Proteomes" id="UP001500610">
    <property type="component" value="Unassembled WGS sequence"/>
</dbReference>
<protein>
    <submittedName>
        <fullName evidence="1">Uncharacterized protein</fullName>
    </submittedName>
</protein>
<dbReference type="EMBL" id="BAABIV010000037">
    <property type="protein sequence ID" value="GAA5012468.1"/>
    <property type="molecule type" value="Genomic_DNA"/>
</dbReference>
<comment type="caution">
    <text evidence="1">The sequence shown here is derived from an EMBL/GenBank/DDBJ whole genome shotgun (WGS) entry which is preliminary data.</text>
</comment>
<keyword evidence="2" id="KW-1185">Reference proteome</keyword>
<reference evidence="2" key="1">
    <citation type="journal article" date="2019" name="Int. J. Syst. Evol. Microbiol.">
        <title>The Global Catalogue of Microorganisms (GCM) 10K type strain sequencing project: providing services to taxonomists for standard genome sequencing and annotation.</title>
        <authorList>
            <consortium name="The Broad Institute Genomics Platform"/>
            <consortium name="The Broad Institute Genome Sequencing Center for Infectious Disease"/>
            <person name="Wu L."/>
            <person name="Ma J."/>
        </authorList>
    </citation>
    <scope>NUCLEOTIDE SEQUENCE [LARGE SCALE GENOMIC DNA]</scope>
    <source>
        <strain evidence="2">JCM 17657</strain>
    </source>
</reference>
<gene>
    <name evidence="1" type="ORF">GCM10023257_70000</name>
</gene>
<organism evidence="1 2">
    <name type="scientific">Streptomyces hyderabadensis</name>
    <dbReference type="NCBI Taxonomy" id="598549"/>
    <lineage>
        <taxon>Bacteria</taxon>
        <taxon>Bacillati</taxon>
        <taxon>Actinomycetota</taxon>
        <taxon>Actinomycetes</taxon>
        <taxon>Kitasatosporales</taxon>
        <taxon>Streptomycetaceae</taxon>
        <taxon>Streptomyces</taxon>
    </lineage>
</organism>
<evidence type="ECO:0000313" key="1">
    <source>
        <dbReference type="EMBL" id="GAA5012468.1"/>
    </source>
</evidence>